<dbReference type="OrthoDB" id="9796655at2"/>
<keyword evidence="8" id="KW-1185">Reference proteome</keyword>
<dbReference type="Pfam" id="PF00072">
    <property type="entry name" value="Response_reg"/>
    <property type="match status" value="1"/>
</dbReference>
<feature type="modified residue" description="4-aspartylphosphate" evidence="4">
    <location>
        <position position="53"/>
    </location>
</feature>
<evidence type="ECO:0000313" key="7">
    <source>
        <dbReference type="EMBL" id="ABP62809.1"/>
    </source>
</evidence>
<dbReference type="EMBL" id="CP000654">
    <property type="protein sequence ID" value="ABP62809.1"/>
    <property type="molecule type" value="Genomic_DNA"/>
</dbReference>
<dbReference type="InterPro" id="IPR016032">
    <property type="entry name" value="Sig_transdc_resp-reg_C-effctor"/>
</dbReference>
<evidence type="ECO:0000259" key="5">
    <source>
        <dbReference type="PROSITE" id="PS50043"/>
    </source>
</evidence>
<dbReference type="InterPro" id="IPR058245">
    <property type="entry name" value="NreC/VraR/RcsB-like_REC"/>
</dbReference>
<dbReference type="PROSITE" id="PS50110">
    <property type="entry name" value="RESPONSE_REGULATORY"/>
    <property type="match status" value="1"/>
</dbReference>
<gene>
    <name evidence="7" type="ordered locus">Ent638_4204</name>
</gene>
<dbReference type="SUPFAM" id="SSF52172">
    <property type="entry name" value="CheY-like"/>
    <property type="match status" value="1"/>
</dbReference>
<dbReference type="InterPro" id="IPR001789">
    <property type="entry name" value="Sig_transdc_resp-reg_receiver"/>
</dbReference>
<accession>A0A9J9GJR1</accession>
<name>A0A9J9GJR1_ENT38</name>
<dbReference type="PROSITE" id="PS50043">
    <property type="entry name" value="HTH_LUXR_2"/>
    <property type="match status" value="1"/>
</dbReference>
<reference evidence="8" key="1">
    <citation type="journal article" date="2010" name="PLoS Genet.">
        <title>Genome sequence of the plant growth promoting endophytic bacterium Enterobacter sp. 638.</title>
        <authorList>
            <person name="Taghavi S."/>
            <person name="van der Lelie D."/>
            <person name="Hoffman A."/>
            <person name="Zhang Y.B."/>
            <person name="Walla M.D."/>
            <person name="Vangronsveld J."/>
            <person name="Newman L."/>
            <person name="Monchy S."/>
        </authorList>
    </citation>
    <scope>NUCLEOTIDE SEQUENCE [LARGE SCALE GENOMIC DNA]</scope>
    <source>
        <strain evidence="8">638</strain>
    </source>
</reference>
<dbReference type="KEGG" id="ent:Ent638_4204"/>
<dbReference type="Proteomes" id="UP000000230">
    <property type="component" value="Plasmid pENTE01"/>
</dbReference>
<evidence type="ECO:0000256" key="4">
    <source>
        <dbReference type="PROSITE-ProRule" id="PRU00169"/>
    </source>
</evidence>
<dbReference type="GO" id="GO:0003677">
    <property type="term" value="F:DNA binding"/>
    <property type="evidence" value="ECO:0007669"/>
    <property type="project" value="UniProtKB-KW"/>
</dbReference>
<dbReference type="CDD" id="cd06170">
    <property type="entry name" value="LuxR_C_like"/>
    <property type="match status" value="1"/>
</dbReference>
<sequence>MTIIIADDHPLFRDAMAKKLAQQNDPDIIEAGSFSELESVLETFPAPDILILDLQFPGLDSLSKLVTLKNKLKRTALIIVSMNTDAALVQAVMATGVDGYISKNVPPEQLLSDIADIQNGNIVVNYIPGTLPNLRVTPAELDLLTERQREVLQLLVQGKSNKQIAQSLNISPFTVRIHVSQVLHVLGVPTRTVAIAQYSHLI</sequence>
<evidence type="ECO:0000313" key="8">
    <source>
        <dbReference type="Proteomes" id="UP000000230"/>
    </source>
</evidence>
<dbReference type="SMART" id="SM00448">
    <property type="entry name" value="REC"/>
    <property type="match status" value="1"/>
</dbReference>
<geneLocation type="plasmid" evidence="7 8">
    <name>pENTE01</name>
</geneLocation>
<dbReference type="GO" id="GO:0006355">
    <property type="term" value="P:regulation of DNA-templated transcription"/>
    <property type="evidence" value="ECO:0007669"/>
    <property type="project" value="InterPro"/>
</dbReference>
<dbReference type="RefSeq" id="WP_011906480.1">
    <property type="nucleotide sequence ID" value="NC_009425.1"/>
</dbReference>
<dbReference type="PANTHER" id="PTHR45566:SF2">
    <property type="entry name" value="NARL SUBFAMILY"/>
    <property type="match status" value="1"/>
</dbReference>
<keyword evidence="7" id="KW-0614">Plasmid</keyword>
<evidence type="ECO:0000256" key="3">
    <source>
        <dbReference type="ARBA" id="ARBA00023125"/>
    </source>
</evidence>
<dbReference type="InterPro" id="IPR011006">
    <property type="entry name" value="CheY-like_superfamily"/>
</dbReference>
<evidence type="ECO:0000259" key="6">
    <source>
        <dbReference type="PROSITE" id="PS50110"/>
    </source>
</evidence>
<protein>
    <submittedName>
        <fullName evidence="7">Two component transcriptional regulator, LuxR family</fullName>
    </submittedName>
</protein>
<keyword evidence="2" id="KW-0902">Two-component regulatory system</keyword>
<evidence type="ECO:0000256" key="1">
    <source>
        <dbReference type="ARBA" id="ARBA00022553"/>
    </source>
</evidence>
<dbReference type="Gene3D" id="1.10.10.10">
    <property type="entry name" value="Winged helix-like DNA-binding domain superfamily/Winged helix DNA-binding domain"/>
    <property type="match status" value="1"/>
</dbReference>
<organism evidence="7 8">
    <name type="scientific">Enterobacter sp. (strain 638)</name>
    <dbReference type="NCBI Taxonomy" id="399742"/>
    <lineage>
        <taxon>Bacteria</taxon>
        <taxon>Pseudomonadati</taxon>
        <taxon>Pseudomonadota</taxon>
        <taxon>Gammaproteobacteria</taxon>
        <taxon>Enterobacterales</taxon>
        <taxon>Enterobacteriaceae</taxon>
        <taxon>Enterobacter</taxon>
    </lineage>
</organism>
<dbReference type="InterPro" id="IPR036388">
    <property type="entry name" value="WH-like_DNA-bd_sf"/>
</dbReference>
<keyword evidence="1 4" id="KW-0597">Phosphoprotein</keyword>
<dbReference type="SUPFAM" id="SSF46894">
    <property type="entry name" value="C-terminal effector domain of the bipartite response regulators"/>
    <property type="match status" value="1"/>
</dbReference>
<feature type="domain" description="HTH luxR-type" evidence="5">
    <location>
        <begin position="137"/>
        <end position="202"/>
    </location>
</feature>
<dbReference type="PRINTS" id="PR00038">
    <property type="entry name" value="HTHLUXR"/>
</dbReference>
<dbReference type="GO" id="GO:0000160">
    <property type="term" value="P:phosphorelay signal transduction system"/>
    <property type="evidence" value="ECO:0007669"/>
    <property type="project" value="InterPro"/>
</dbReference>
<keyword evidence="3" id="KW-0238">DNA-binding</keyword>
<dbReference type="InterPro" id="IPR000792">
    <property type="entry name" value="Tscrpt_reg_LuxR_C"/>
</dbReference>
<dbReference type="PANTHER" id="PTHR45566">
    <property type="entry name" value="HTH-TYPE TRANSCRIPTIONAL REGULATOR YHJB-RELATED"/>
    <property type="match status" value="1"/>
</dbReference>
<evidence type="ECO:0000256" key="2">
    <source>
        <dbReference type="ARBA" id="ARBA00023012"/>
    </source>
</evidence>
<dbReference type="SMART" id="SM00421">
    <property type="entry name" value="HTH_LUXR"/>
    <property type="match status" value="1"/>
</dbReference>
<feature type="domain" description="Response regulatory" evidence="6">
    <location>
        <begin position="2"/>
        <end position="118"/>
    </location>
</feature>
<dbReference type="AlphaFoldDB" id="A0A9J9GJR1"/>
<proteinExistence type="predicted"/>
<dbReference type="CDD" id="cd17535">
    <property type="entry name" value="REC_NarL-like"/>
    <property type="match status" value="1"/>
</dbReference>
<dbReference type="Gene3D" id="3.40.50.2300">
    <property type="match status" value="1"/>
</dbReference>
<dbReference type="InterPro" id="IPR051015">
    <property type="entry name" value="EvgA-like"/>
</dbReference>
<dbReference type="Pfam" id="PF00196">
    <property type="entry name" value="GerE"/>
    <property type="match status" value="1"/>
</dbReference>